<dbReference type="EMBL" id="PISD01000077">
    <property type="protein sequence ID" value="PKG26137.1"/>
    <property type="molecule type" value="Genomic_DNA"/>
</dbReference>
<dbReference type="Pfam" id="PF00501">
    <property type="entry name" value="AMP-binding"/>
    <property type="match status" value="1"/>
</dbReference>
<reference evidence="5 6" key="1">
    <citation type="journal article" date="2010" name="Int. J. Syst. Evol. Microbiol.">
        <title>Bacillus horneckiae sp. nov., isolated from a spacecraft-assembly clean room.</title>
        <authorList>
            <person name="Vaishampayan P."/>
            <person name="Probst A."/>
            <person name="Krishnamurthi S."/>
            <person name="Ghosh S."/>
            <person name="Osman S."/>
            <person name="McDowall A."/>
            <person name="Ruckmani A."/>
            <person name="Mayilraj S."/>
            <person name="Venkateswaran K."/>
        </authorList>
    </citation>
    <scope>NUCLEOTIDE SEQUENCE [LARGE SCALE GENOMIC DNA]</scope>
    <source>
        <strain evidence="6">1PO1SC</strain>
    </source>
</reference>
<evidence type="ECO:0000256" key="2">
    <source>
        <dbReference type="ARBA" id="ARBA00022598"/>
    </source>
</evidence>
<evidence type="ECO:0000256" key="1">
    <source>
        <dbReference type="ARBA" id="ARBA00006432"/>
    </source>
</evidence>
<dbReference type="CDD" id="cd17631">
    <property type="entry name" value="FACL_FadD13-like"/>
    <property type="match status" value="1"/>
</dbReference>
<dbReference type="InterPro" id="IPR045851">
    <property type="entry name" value="AMP-bd_C_sf"/>
</dbReference>
<accession>A0A2N0Z9G2</accession>
<dbReference type="InterPro" id="IPR042099">
    <property type="entry name" value="ANL_N_sf"/>
</dbReference>
<organism evidence="5 6">
    <name type="scientific">Cytobacillus horneckiae</name>
    <dbReference type="NCBI Taxonomy" id="549687"/>
    <lineage>
        <taxon>Bacteria</taxon>
        <taxon>Bacillati</taxon>
        <taxon>Bacillota</taxon>
        <taxon>Bacilli</taxon>
        <taxon>Bacillales</taxon>
        <taxon>Bacillaceae</taxon>
        <taxon>Cytobacillus</taxon>
    </lineage>
</organism>
<dbReference type="RefSeq" id="WP_066197663.1">
    <property type="nucleotide sequence ID" value="NZ_JARMMB010000001.1"/>
</dbReference>
<evidence type="ECO:0000313" key="5">
    <source>
        <dbReference type="EMBL" id="PKG26137.1"/>
    </source>
</evidence>
<evidence type="ECO:0000259" key="4">
    <source>
        <dbReference type="Pfam" id="PF13193"/>
    </source>
</evidence>
<name>A0A2N0Z9G2_9BACI</name>
<keyword evidence="2 5" id="KW-0436">Ligase</keyword>
<dbReference type="PANTHER" id="PTHR43767:SF1">
    <property type="entry name" value="NONRIBOSOMAL PEPTIDE SYNTHASE PES1 (EUROFUNG)-RELATED"/>
    <property type="match status" value="1"/>
</dbReference>
<dbReference type="AlphaFoldDB" id="A0A2N0Z9G2"/>
<dbReference type="InterPro" id="IPR025110">
    <property type="entry name" value="AMP-bd_C"/>
</dbReference>
<feature type="domain" description="AMP-binding enzyme C-terminal" evidence="4">
    <location>
        <begin position="418"/>
        <end position="493"/>
    </location>
</feature>
<comment type="similarity">
    <text evidence="1">Belongs to the ATP-dependent AMP-binding enzyme family.</text>
</comment>
<dbReference type="Pfam" id="PF13193">
    <property type="entry name" value="AMP-binding_C"/>
    <property type="match status" value="1"/>
</dbReference>
<keyword evidence="6" id="KW-1185">Reference proteome</keyword>
<dbReference type="Proteomes" id="UP000233343">
    <property type="component" value="Unassembled WGS sequence"/>
</dbReference>
<dbReference type="InterPro" id="IPR020845">
    <property type="entry name" value="AMP-binding_CS"/>
</dbReference>
<dbReference type="PROSITE" id="PS00455">
    <property type="entry name" value="AMP_BINDING"/>
    <property type="match status" value="1"/>
</dbReference>
<proteinExistence type="inferred from homology"/>
<dbReference type="NCBIfam" id="NF004837">
    <property type="entry name" value="PRK06187.1"/>
    <property type="match status" value="1"/>
</dbReference>
<dbReference type="PANTHER" id="PTHR43767">
    <property type="entry name" value="LONG-CHAIN-FATTY-ACID--COA LIGASE"/>
    <property type="match status" value="1"/>
</dbReference>
<dbReference type="SUPFAM" id="SSF56801">
    <property type="entry name" value="Acetyl-CoA synthetase-like"/>
    <property type="match status" value="1"/>
</dbReference>
<comment type="caution">
    <text evidence="5">The sequence shown here is derived from an EMBL/GenBank/DDBJ whole genome shotgun (WGS) entry which is preliminary data.</text>
</comment>
<dbReference type="InterPro" id="IPR000873">
    <property type="entry name" value="AMP-dep_synth/lig_dom"/>
</dbReference>
<protein>
    <submittedName>
        <fullName evidence="5">Long-chain fatty acid--CoA ligase</fullName>
    </submittedName>
</protein>
<evidence type="ECO:0000259" key="3">
    <source>
        <dbReference type="Pfam" id="PF00501"/>
    </source>
</evidence>
<gene>
    <name evidence="5" type="ORF">CWS20_25810</name>
</gene>
<dbReference type="GO" id="GO:0016878">
    <property type="term" value="F:acid-thiol ligase activity"/>
    <property type="evidence" value="ECO:0007669"/>
    <property type="project" value="UniProtKB-ARBA"/>
</dbReference>
<sequence length="512" mass="56794">MNLIEGLERNACNNAGKTAIIFEDDVFTYEQYNQEVNRIANALVNDGVKKGDKIALMMKNSAQFAFVYYAILKAGAVAVPVNFRLTAKEASFIINHSDSTIVFADGELKETVAKAVDGSPNVRLQIVTGINKVGNQKLLVEFLSSNINNPNVEVLESDDAEIMYTSGTTGKPKGVVLDHHRVLHVALGTTIMFKMGTEDKLIHLAPLFHCAQLNLFLVPGTMLGCTQIISQDFNPVQTLKDIDKYKVSLFFAVPTMYNFLLQVPNRKEYDLSSVRRCGYGAAPMPVSVLTQSMEMFGTDQFFNMCGQTEGGPGGVFLIPEYHKTKLGASGKADYRNDAKVVNVNGEDVMPGEVGEFILKSESVMKGYYKNPEETSKVLKNGWLYTGDLATIDNEGFITLVDRKKDMIISGGENVYSTEVEQVLYKHPNILEAAVIGIPHEVWGETVSAVVVAKEGNKIDFNDLQEFCREELASYKIPRIFYEMDQLPRNTSGKILKYQLRERYSEKVGTAGD</sequence>
<evidence type="ECO:0000313" key="6">
    <source>
        <dbReference type="Proteomes" id="UP000233343"/>
    </source>
</evidence>
<dbReference type="FunFam" id="3.30.300.30:FF:000008">
    <property type="entry name" value="2,3-dihydroxybenzoate-AMP ligase"/>
    <property type="match status" value="1"/>
</dbReference>
<feature type="domain" description="AMP-dependent synthetase/ligase" evidence="3">
    <location>
        <begin position="7"/>
        <end position="368"/>
    </location>
</feature>
<dbReference type="InterPro" id="IPR050237">
    <property type="entry name" value="ATP-dep_AMP-bd_enzyme"/>
</dbReference>
<dbReference type="Gene3D" id="3.40.50.12780">
    <property type="entry name" value="N-terminal domain of ligase-like"/>
    <property type="match status" value="1"/>
</dbReference>
<dbReference type="Gene3D" id="3.30.300.30">
    <property type="match status" value="1"/>
</dbReference>